<comment type="subcellular location">
    <subcellularLocation>
        <location evidence="1">Cell membrane</location>
        <topology evidence="1">Multi-pass membrane protein</topology>
    </subcellularLocation>
</comment>
<keyword evidence="4 7" id="KW-0812">Transmembrane</keyword>
<feature type="transmembrane region" description="Helical" evidence="7">
    <location>
        <begin position="127"/>
        <end position="152"/>
    </location>
</feature>
<feature type="domain" description="Glycine transporter" evidence="8">
    <location>
        <begin position="15"/>
        <end position="88"/>
    </location>
</feature>
<evidence type="ECO:0000256" key="1">
    <source>
        <dbReference type="ARBA" id="ARBA00004651"/>
    </source>
</evidence>
<accession>D7BD64</accession>
<evidence type="ECO:0000256" key="7">
    <source>
        <dbReference type="SAM" id="Phobius"/>
    </source>
</evidence>
<proteinExistence type="inferred from homology"/>
<keyword evidence="5 7" id="KW-1133">Transmembrane helix</keyword>
<gene>
    <name evidence="9" type="ordered locus">Mesil_1077</name>
</gene>
<dbReference type="RefSeq" id="WP_013157563.1">
    <property type="nucleotide sequence ID" value="NC_014212.1"/>
</dbReference>
<dbReference type="AlphaFoldDB" id="D7BD64"/>
<evidence type="ECO:0000313" key="9">
    <source>
        <dbReference type="EMBL" id="ADH62982.1"/>
    </source>
</evidence>
<evidence type="ECO:0000256" key="2">
    <source>
        <dbReference type="ARBA" id="ARBA00008193"/>
    </source>
</evidence>
<dbReference type="eggNOG" id="COG2860">
    <property type="taxonomic scope" value="Bacteria"/>
</dbReference>
<evidence type="ECO:0000313" key="10">
    <source>
        <dbReference type="Proteomes" id="UP000001916"/>
    </source>
</evidence>
<evidence type="ECO:0000256" key="6">
    <source>
        <dbReference type="ARBA" id="ARBA00023136"/>
    </source>
</evidence>
<dbReference type="Proteomes" id="UP000001916">
    <property type="component" value="Chromosome"/>
</dbReference>
<sequence>MEGALHTFGPTLVDILAWVGTLTFAVSGALIAVEKRFDLVGIIVLAGVTAVGGGSIRDIVVGSLPPQVFRNEPILWAILGVSLLVWWISRQLEPGRLNPYLERPIYYLDTLGLGLFAALGAERGLAFGLGFWGTVFAGTISGVGGGILRDVLAGEVPGILYRNRDLYASAAAGGAIAVFLLYPLSPDLALLIGALTTIALRLSSRWLGLRLPTPR</sequence>
<evidence type="ECO:0000256" key="4">
    <source>
        <dbReference type="ARBA" id="ARBA00022692"/>
    </source>
</evidence>
<feature type="transmembrane region" description="Helical" evidence="7">
    <location>
        <begin position="15"/>
        <end position="33"/>
    </location>
</feature>
<protein>
    <recommendedName>
        <fullName evidence="8">Glycine transporter domain-containing protein</fullName>
    </recommendedName>
</protein>
<keyword evidence="3" id="KW-1003">Cell membrane</keyword>
<dbReference type="GO" id="GO:0005886">
    <property type="term" value="C:plasma membrane"/>
    <property type="evidence" value="ECO:0007669"/>
    <property type="project" value="UniProtKB-SubCell"/>
</dbReference>
<dbReference type="EMBL" id="CP002042">
    <property type="protein sequence ID" value="ADH62982.1"/>
    <property type="molecule type" value="Genomic_DNA"/>
</dbReference>
<evidence type="ECO:0000256" key="5">
    <source>
        <dbReference type="ARBA" id="ARBA00022989"/>
    </source>
</evidence>
<feature type="transmembrane region" description="Helical" evidence="7">
    <location>
        <begin position="40"/>
        <end position="61"/>
    </location>
</feature>
<dbReference type="STRING" id="526227.Mesil_1077"/>
<feature type="domain" description="Glycine transporter" evidence="8">
    <location>
        <begin position="107"/>
        <end position="182"/>
    </location>
</feature>
<evidence type="ECO:0000256" key="3">
    <source>
        <dbReference type="ARBA" id="ARBA00022475"/>
    </source>
</evidence>
<evidence type="ECO:0000259" key="8">
    <source>
        <dbReference type="Pfam" id="PF03458"/>
    </source>
</evidence>
<reference evidence="9 10" key="1">
    <citation type="journal article" date="2010" name="Stand. Genomic Sci.">
        <title>Complete genome sequence of Meiothermus silvanus type strain (VI-R2).</title>
        <authorList>
            <person name="Sikorski J."/>
            <person name="Tindall B.J."/>
            <person name="Lowry S."/>
            <person name="Lucas S."/>
            <person name="Nolan M."/>
            <person name="Copeland A."/>
            <person name="Glavina Del Rio T."/>
            <person name="Tice H."/>
            <person name="Cheng J.F."/>
            <person name="Han C."/>
            <person name="Pitluck S."/>
            <person name="Liolios K."/>
            <person name="Ivanova N."/>
            <person name="Mavromatis K."/>
            <person name="Mikhailova N."/>
            <person name="Pati A."/>
            <person name="Goodwin L."/>
            <person name="Chen A."/>
            <person name="Palaniappan K."/>
            <person name="Land M."/>
            <person name="Hauser L."/>
            <person name="Chang Y.J."/>
            <person name="Jeffries C.D."/>
            <person name="Rohde M."/>
            <person name="Goker M."/>
            <person name="Woyke T."/>
            <person name="Bristow J."/>
            <person name="Eisen J.A."/>
            <person name="Markowitz V."/>
            <person name="Hugenholtz P."/>
            <person name="Kyrpides N.C."/>
            <person name="Klenk H.P."/>
            <person name="Lapidus A."/>
        </authorList>
    </citation>
    <scope>NUCLEOTIDE SEQUENCE [LARGE SCALE GENOMIC DNA]</scope>
    <source>
        <strain evidence="10">ATCC 700542 / DSM 9946 / VI-R2</strain>
    </source>
</reference>
<dbReference type="InterPro" id="IPR005115">
    <property type="entry name" value="Gly_transporter"/>
</dbReference>
<organism evidence="9 10">
    <name type="scientific">Allomeiothermus silvanus (strain ATCC 700542 / DSM 9946 / NBRC 106475 / NCIMB 13440 / VI-R2)</name>
    <name type="common">Thermus silvanus</name>
    <dbReference type="NCBI Taxonomy" id="526227"/>
    <lineage>
        <taxon>Bacteria</taxon>
        <taxon>Thermotogati</taxon>
        <taxon>Deinococcota</taxon>
        <taxon>Deinococci</taxon>
        <taxon>Thermales</taxon>
        <taxon>Thermaceae</taxon>
        <taxon>Allomeiothermus</taxon>
    </lineage>
</organism>
<comment type="similarity">
    <text evidence="2">Belongs to the UPF0126 family.</text>
</comment>
<dbReference type="PANTHER" id="PTHR30506:SF3">
    <property type="entry name" value="UPF0126 INNER MEMBRANE PROTEIN YADS-RELATED"/>
    <property type="match status" value="1"/>
</dbReference>
<feature type="transmembrane region" description="Helical" evidence="7">
    <location>
        <begin position="73"/>
        <end position="92"/>
    </location>
</feature>
<keyword evidence="10" id="KW-1185">Reference proteome</keyword>
<name>D7BD64_ALLS1</name>
<dbReference type="KEGG" id="msv:Mesil_1077"/>
<keyword evidence="6 7" id="KW-0472">Membrane</keyword>
<dbReference type="HOGENOM" id="CLU_064906_2_1_0"/>
<dbReference type="Pfam" id="PF03458">
    <property type="entry name" value="Gly_transporter"/>
    <property type="match status" value="2"/>
</dbReference>
<dbReference type="PANTHER" id="PTHR30506">
    <property type="entry name" value="INNER MEMBRANE PROTEIN"/>
    <property type="match status" value="1"/>
</dbReference>